<organism evidence="2 3">
    <name type="scientific">Linnemannia hyalina</name>
    <dbReference type="NCBI Taxonomy" id="64524"/>
    <lineage>
        <taxon>Eukaryota</taxon>
        <taxon>Fungi</taxon>
        <taxon>Fungi incertae sedis</taxon>
        <taxon>Mucoromycota</taxon>
        <taxon>Mortierellomycotina</taxon>
        <taxon>Mortierellomycetes</taxon>
        <taxon>Mortierellales</taxon>
        <taxon>Mortierellaceae</taxon>
        <taxon>Linnemannia</taxon>
    </lineage>
</organism>
<evidence type="ECO:0000313" key="3">
    <source>
        <dbReference type="Proteomes" id="UP000707451"/>
    </source>
</evidence>
<comment type="caution">
    <text evidence="2">The sequence shown here is derived from an EMBL/GenBank/DDBJ whole genome shotgun (WGS) entry which is preliminary data.</text>
</comment>
<evidence type="ECO:0000256" key="1">
    <source>
        <dbReference type="SAM" id="MobiDB-lite"/>
    </source>
</evidence>
<feature type="region of interest" description="Disordered" evidence="1">
    <location>
        <begin position="17"/>
        <end position="74"/>
    </location>
</feature>
<dbReference type="EMBL" id="JAHRHY010000009">
    <property type="protein sequence ID" value="KAG9066614.1"/>
    <property type="molecule type" value="Genomic_DNA"/>
</dbReference>
<evidence type="ECO:0000313" key="2">
    <source>
        <dbReference type="EMBL" id="KAG9066614.1"/>
    </source>
</evidence>
<name>A0A9P7XVD7_9FUNG</name>
<dbReference type="AlphaFoldDB" id="A0A9P7XVD7"/>
<accession>A0A9P7XVD7</accession>
<reference evidence="2" key="1">
    <citation type="submission" date="2021-06" db="EMBL/GenBank/DDBJ databases">
        <title>Genome Sequence of Mortierella hyaline Strain SCG-10, a Cold-Adapted, Nitrate-Reducing Fungus Isolated from Soil in Minnesota, USA.</title>
        <authorList>
            <person name="Aldossari N."/>
        </authorList>
    </citation>
    <scope>NUCLEOTIDE SEQUENCE</scope>
    <source>
        <strain evidence="2">SCG-10</strain>
    </source>
</reference>
<dbReference type="Proteomes" id="UP000707451">
    <property type="component" value="Unassembled WGS sequence"/>
</dbReference>
<gene>
    <name evidence="2" type="ORF">KI688_012522</name>
</gene>
<proteinExistence type="predicted"/>
<dbReference type="OrthoDB" id="2429970at2759"/>
<protein>
    <submittedName>
        <fullName evidence="2">Uncharacterized protein</fullName>
    </submittedName>
</protein>
<keyword evidence="3" id="KW-1185">Reference proteome</keyword>
<feature type="compositionally biased region" description="Polar residues" evidence="1">
    <location>
        <begin position="51"/>
        <end position="65"/>
    </location>
</feature>
<sequence length="93" mass="10442">MTSTTVTAALTIAEQDIFATSAEWDTHDTTESTRMSSRISEPSDKSNSSSDAWKQQQTESESQSGADAEYDISHDRQFQKFLRRFGGNRKSRS</sequence>